<proteinExistence type="predicted"/>
<dbReference type="InterPro" id="IPR036388">
    <property type="entry name" value="WH-like_DNA-bd_sf"/>
</dbReference>
<dbReference type="InterPro" id="IPR011990">
    <property type="entry name" value="TPR-like_helical_dom_sf"/>
</dbReference>
<dbReference type="PRINTS" id="PR00038">
    <property type="entry name" value="HTHLUXR"/>
</dbReference>
<dbReference type="SMART" id="SM00421">
    <property type="entry name" value="HTH_LUXR"/>
    <property type="match status" value="1"/>
</dbReference>
<gene>
    <name evidence="2" type="ORF">GCM10010470_21600</name>
</gene>
<evidence type="ECO:0000259" key="1">
    <source>
        <dbReference type="PROSITE" id="PS50043"/>
    </source>
</evidence>
<dbReference type="Proteomes" id="UP001500979">
    <property type="component" value="Unassembled WGS sequence"/>
</dbReference>
<dbReference type="SUPFAM" id="SSF52540">
    <property type="entry name" value="P-loop containing nucleoside triphosphate hydrolases"/>
    <property type="match status" value="1"/>
</dbReference>
<feature type="domain" description="HTH luxR-type" evidence="1">
    <location>
        <begin position="680"/>
        <end position="745"/>
    </location>
</feature>
<dbReference type="RefSeq" id="WP_344679432.1">
    <property type="nucleotide sequence ID" value="NZ_BAAAUX010000011.1"/>
</dbReference>
<sequence>MGRQGELATARRLLADCRVVTLTGTGGVGKTRLARHITTDLARGFRDGAAFVELAELRNPELLSTMVADKLGLHDQSDRPPIDAIVDHLRDSQFLLVLDNCEHLTAACASFVETLVASCPQLTVLTTSRQSLEMPGEHLLPVPPLSVPGEAEPASPAELDRYEAVRLFVDRATAVRPWFTVTEDNYRDVARLCTELEGLPLALELAAVRLRSLSVRQIADRLTHRLALLTRGNRFAPSRQQTLRALIDWSYELCSPAEKLVWARASVFSGGFDLEAAEHVCSGPGAEQGAIADIVHGLMSKSLLVAENHGDVMRYRMLETLREYGRDRLGADRTRVARLHRDWYAGLTARFGAEWIGPDQVAWTRRVTEDHANIRVALDFCAAEPGEAVVGLRMANQLDVYWTVRGFLAEARIWLDKMLGRAPRNTPEWVFAHRLLSWCALLQGYIEPGTAALEGVREVAELIGDEVSGAYVDVGWGLANLFTEREPLARDQFAAALEVFRRHGVQHGEGYAGFLHGLATAVSGDFETGRDLIRDHVTAGAAIGENFWRSWGLWALGMAELFLGDADAAEEAELAAFRLQQELGNRVAEAFTVHIIGGIAVRKGQFPRSATLFGIAARQWRALGANPWNFGMFTKRIVEYGAISYQELGEQGYKRHYDRGGAMSRDEAVRYVLGESAEPVAARKNPLTRRENEVAGLVAAGLTNREIAARLYIAQRTAETHVDRILTKLDFNTRAQIATWVVEGRRGAAADRS</sequence>
<evidence type="ECO:0000313" key="3">
    <source>
        <dbReference type="Proteomes" id="UP001500979"/>
    </source>
</evidence>
<dbReference type="PANTHER" id="PTHR47691">
    <property type="entry name" value="REGULATOR-RELATED"/>
    <property type="match status" value="1"/>
</dbReference>
<keyword evidence="3" id="KW-1185">Reference proteome</keyword>
<reference evidence="2 3" key="1">
    <citation type="journal article" date="2019" name="Int. J. Syst. Evol. Microbiol.">
        <title>The Global Catalogue of Microorganisms (GCM) 10K type strain sequencing project: providing services to taxonomists for standard genome sequencing and annotation.</title>
        <authorList>
            <consortium name="The Broad Institute Genomics Platform"/>
            <consortium name="The Broad Institute Genome Sequencing Center for Infectious Disease"/>
            <person name="Wu L."/>
            <person name="Ma J."/>
        </authorList>
    </citation>
    <scope>NUCLEOTIDE SEQUENCE [LARGE SCALE GENOMIC DNA]</scope>
    <source>
        <strain evidence="2 3">JCM 9383</strain>
    </source>
</reference>
<dbReference type="Gene3D" id="1.25.40.10">
    <property type="entry name" value="Tetratricopeptide repeat domain"/>
    <property type="match status" value="1"/>
</dbReference>
<organism evidence="2 3">
    <name type="scientific">Saccharopolyspora taberi</name>
    <dbReference type="NCBI Taxonomy" id="60895"/>
    <lineage>
        <taxon>Bacteria</taxon>
        <taxon>Bacillati</taxon>
        <taxon>Actinomycetota</taxon>
        <taxon>Actinomycetes</taxon>
        <taxon>Pseudonocardiales</taxon>
        <taxon>Pseudonocardiaceae</taxon>
        <taxon>Saccharopolyspora</taxon>
    </lineage>
</organism>
<dbReference type="SUPFAM" id="SSF46894">
    <property type="entry name" value="C-terminal effector domain of the bipartite response regulators"/>
    <property type="match status" value="1"/>
</dbReference>
<protein>
    <submittedName>
        <fullName evidence="2">LuxR family transcriptional regulator</fullName>
    </submittedName>
</protein>
<dbReference type="InterPro" id="IPR016032">
    <property type="entry name" value="Sig_transdc_resp-reg_C-effctor"/>
</dbReference>
<dbReference type="InterPro" id="IPR000792">
    <property type="entry name" value="Tscrpt_reg_LuxR_C"/>
</dbReference>
<dbReference type="InterPro" id="IPR049945">
    <property type="entry name" value="AAA_22"/>
</dbReference>
<dbReference type="CDD" id="cd06170">
    <property type="entry name" value="LuxR_C_like"/>
    <property type="match status" value="1"/>
</dbReference>
<dbReference type="EMBL" id="BAAAUX010000011">
    <property type="protein sequence ID" value="GAA2786893.1"/>
    <property type="molecule type" value="Genomic_DNA"/>
</dbReference>
<evidence type="ECO:0000313" key="2">
    <source>
        <dbReference type="EMBL" id="GAA2786893.1"/>
    </source>
</evidence>
<dbReference type="PROSITE" id="PS50043">
    <property type="entry name" value="HTH_LUXR_2"/>
    <property type="match status" value="1"/>
</dbReference>
<dbReference type="PRINTS" id="PR00364">
    <property type="entry name" value="DISEASERSIST"/>
</dbReference>
<dbReference type="PANTHER" id="PTHR47691:SF3">
    <property type="entry name" value="HTH-TYPE TRANSCRIPTIONAL REGULATOR RV0890C-RELATED"/>
    <property type="match status" value="1"/>
</dbReference>
<name>A0ABN3VAN3_9PSEU</name>
<dbReference type="Gene3D" id="3.40.50.300">
    <property type="entry name" value="P-loop containing nucleotide triphosphate hydrolases"/>
    <property type="match status" value="1"/>
</dbReference>
<dbReference type="Pfam" id="PF00196">
    <property type="entry name" value="GerE"/>
    <property type="match status" value="1"/>
</dbReference>
<dbReference type="Gene3D" id="1.10.10.10">
    <property type="entry name" value="Winged helix-like DNA-binding domain superfamily/Winged helix DNA-binding domain"/>
    <property type="match status" value="1"/>
</dbReference>
<accession>A0ABN3VAN3</accession>
<comment type="caution">
    <text evidence="2">The sequence shown here is derived from an EMBL/GenBank/DDBJ whole genome shotgun (WGS) entry which is preliminary data.</text>
</comment>
<dbReference type="InterPro" id="IPR027417">
    <property type="entry name" value="P-loop_NTPase"/>
</dbReference>
<dbReference type="Pfam" id="PF13401">
    <property type="entry name" value="AAA_22"/>
    <property type="match status" value="1"/>
</dbReference>